<reference evidence="4 6" key="3">
    <citation type="journal article" date="2008" name="Appl. Environ. Microbiol.">
        <title>Complete genome sequence of Nitrosospira multiformis, an ammonia-oxidizing bacterium from the soil environment.</title>
        <authorList>
            <person name="Norton J.M."/>
            <person name="Klotz M.G."/>
            <person name="Stein L.Y."/>
            <person name="Arp D.J."/>
            <person name="Bottomley P.J."/>
            <person name="Chain P.S."/>
            <person name="Hauser L.J."/>
            <person name="Land M.L."/>
            <person name="Larimer F.W."/>
            <person name="Shin M.W."/>
            <person name="Starkenburg S.R."/>
        </authorList>
    </citation>
    <scope>NUCLEOTIDE SEQUENCE [LARGE SCALE GENOMIC DNA]</scope>
    <source>
        <strain evidence="4">ATCC 25196</strain>
        <strain evidence="6">ATCC 25196 / NCIMB 11849 / C 71</strain>
    </source>
</reference>
<dbReference type="Proteomes" id="UP000002718">
    <property type="component" value="Chromosome"/>
</dbReference>
<dbReference type="GO" id="GO:0015074">
    <property type="term" value="P:DNA integration"/>
    <property type="evidence" value="ECO:0007669"/>
    <property type="project" value="UniProtKB-KW"/>
</dbReference>
<dbReference type="KEGG" id="nmu:Nmul_A0136"/>
<gene>
    <name evidence="4" type="ordered locus">Nmul_A0136</name>
    <name evidence="5" type="ORF">SAMN05216403_1321</name>
</gene>
<reference evidence="6" key="2">
    <citation type="submission" date="2005-08" db="EMBL/GenBank/DDBJ databases">
        <title>Complete sequence of chromosome 1 of Nitrosospira multiformis ATCC 25196.</title>
        <authorList>
            <person name="Copeland A."/>
            <person name="Lucas S."/>
            <person name="Lapidus A."/>
            <person name="Barry K."/>
            <person name="Detter J.C."/>
            <person name="Glavina T."/>
            <person name="Hammon N."/>
            <person name="Israni S."/>
            <person name="Pitluck S."/>
            <person name="Chain P."/>
            <person name="Malfatti S."/>
            <person name="Shin M."/>
            <person name="Vergez L."/>
            <person name="Schmutz J."/>
            <person name="Larimer F."/>
            <person name="Land M."/>
            <person name="Hauser L."/>
            <person name="Kyrpides N."/>
            <person name="Lykidis A."/>
            <person name="Richardson P."/>
        </authorList>
    </citation>
    <scope>NUCLEOTIDE SEQUENCE [LARGE SCALE GENOMIC DNA]</scope>
    <source>
        <strain evidence="6">ATCC 25196 / NCIMB 11849 / C 71</strain>
    </source>
</reference>
<protein>
    <recommendedName>
        <fullName evidence="3">Integrase DNA-binding domain-containing protein</fullName>
    </recommendedName>
</protein>
<comment type="similarity">
    <text evidence="1">Belongs to the 'phage' integrase family.</text>
</comment>
<accession>Q2YCS6</accession>
<dbReference type="PANTHER" id="PTHR30629:SF9">
    <property type="entry name" value="PROTEIN INTB-RELATED"/>
    <property type="match status" value="1"/>
</dbReference>
<dbReference type="Pfam" id="PF13356">
    <property type="entry name" value="Arm-DNA-bind_3"/>
    <property type="match status" value="1"/>
</dbReference>
<dbReference type="Proteomes" id="UP000236751">
    <property type="component" value="Unassembled WGS sequence"/>
</dbReference>
<evidence type="ECO:0000259" key="3">
    <source>
        <dbReference type="Pfam" id="PF13356"/>
    </source>
</evidence>
<dbReference type="EMBL" id="CP000103">
    <property type="protein sequence ID" value="ABB73445.1"/>
    <property type="molecule type" value="Genomic_DNA"/>
</dbReference>
<dbReference type="SMR" id="Q2YCS6"/>
<keyword evidence="6" id="KW-1185">Reference proteome</keyword>
<dbReference type="PANTHER" id="PTHR30629">
    <property type="entry name" value="PROPHAGE INTEGRASE"/>
    <property type="match status" value="1"/>
</dbReference>
<dbReference type="eggNOG" id="COG0582">
    <property type="taxonomic scope" value="Bacteria"/>
</dbReference>
<evidence type="ECO:0000313" key="6">
    <source>
        <dbReference type="Proteomes" id="UP000002718"/>
    </source>
</evidence>
<dbReference type="AlphaFoldDB" id="Q2YCS6"/>
<organism evidence="4 6">
    <name type="scientific">Nitrosospira multiformis (strain ATCC 25196 / NCIMB 11849 / C 71)</name>
    <dbReference type="NCBI Taxonomy" id="323848"/>
    <lineage>
        <taxon>Bacteria</taxon>
        <taxon>Pseudomonadati</taxon>
        <taxon>Pseudomonadota</taxon>
        <taxon>Betaproteobacteria</taxon>
        <taxon>Nitrosomonadales</taxon>
        <taxon>Nitrosomonadaceae</taxon>
        <taxon>Nitrosospira</taxon>
    </lineage>
</organism>
<keyword evidence="2" id="KW-0229">DNA integration</keyword>
<dbReference type="Gene3D" id="3.30.160.390">
    <property type="entry name" value="Integrase, DNA-binding domain"/>
    <property type="match status" value="1"/>
</dbReference>
<evidence type="ECO:0000313" key="7">
    <source>
        <dbReference type="Proteomes" id="UP000236751"/>
    </source>
</evidence>
<reference evidence="5 7" key="4">
    <citation type="submission" date="2016-10" db="EMBL/GenBank/DDBJ databases">
        <authorList>
            <person name="de Groot N.N."/>
        </authorList>
    </citation>
    <scope>NUCLEOTIDE SEQUENCE [LARGE SCALE GENOMIC DNA]</scope>
    <source>
        <strain evidence="5 7">Nl13</strain>
    </source>
</reference>
<dbReference type="DNASU" id="3784108"/>
<dbReference type="InterPro" id="IPR025166">
    <property type="entry name" value="Integrase_DNA_bind_dom"/>
</dbReference>
<dbReference type="InterPro" id="IPR038488">
    <property type="entry name" value="Integrase_DNA-bd_sf"/>
</dbReference>
<proteinExistence type="inferred from homology"/>
<reference evidence="4" key="1">
    <citation type="submission" date="2005-08" db="EMBL/GenBank/DDBJ databases">
        <title>Complete sequence of Chromosome 1 of Nitrosospira multiformis ATCC 25196.</title>
        <authorList>
            <consortium name="US DOE Joint Genome Institute"/>
            <person name="Copeland A."/>
            <person name="Lucas S."/>
            <person name="Lapidus A."/>
            <person name="Barry K."/>
            <person name="Detter J.C."/>
            <person name="Glavina T."/>
            <person name="Hammon N."/>
            <person name="Israni S."/>
            <person name="Pitluck S."/>
            <person name="Chain P."/>
            <person name="Malfatti S."/>
            <person name="Shin M."/>
            <person name="Vergez L."/>
            <person name="Schmutz J."/>
            <person name="Larimer F."/>
            <person name="Land M."/>
            <person name="Hauser L."/>
            <person name="Kyrpides N."/>
            <person name="Lykidis A."/>
            <person name="Richardson P."/>
        </authorList>
    </citation>
    <scope>NUCLEOTIDE SEQUENCE</scope>
    <source>
        <strain evidence="4">ATCC 25196</strain>
    </source>
</reference>
<evidence type="ECO:0000256" key="2">
    <source>
        <dbReference type="ARBA" id="ARBA00022908"/>
    </source>
</evidence>
<evidence type="ECO:0000313" key="4">
    <source>
        <dbReference type="EMBL" id="ABB73445.1"/>
    </source>
</evidence>
<dbReference type="OrthoDB" id="9775880at2"/>
<evidence type="ECO:0000313" key="5">
    <source>
        <dbReference type="EMBL" id="SEG11600.1"/>
    </source>
</evidence>
<dbReference type="STRING" id="323848.Nmul_A0136"/>
<dbReference type="EMBL" id="FNVK01000032">
    <property type="protein sequence ID" value="SEG11600.1"/>
    <property type="molecule type" value="Genomic_DNA"/>
</dbReference>
<dbReference type="InterPro" id="IPR050808">
    <property type="entry name" value="Phage_Integrase"/>
</dbReference>
<dbReference type="HOGENOM" id="CLU_027562_45_3_4"/>
<feature type="domain" description="Integrase DNA-binding" evidence="3">
    <location>
        <begin position="3"/>
        <end position="87"/>
    </location>
</feature>
<name>Q2YCS6_NITMU</name>
<evidence type="ECO:0000256" key="1">
    <source>
        <dbReference type="ARBA" id="ARBA00008857"/>
    </source>
</evidence>
<dbReference type="RefSeq" id="WP_011379500.1">
    <property type="nucleotide sequence ID" value="NC_007614.1"/>
</dbReference>
<sequence>MKLNDVAVRKAKPESKSYKMADGGGMYLEVMPNGSKYWWLKYRFGGKEKRLACGVYPDVPLSLVRSWRDDACKLLAQGIDPGANCKSQKTVKQGQEANSFEVIARRRSKPWWPALGFLFTRDYIIDLHMLSIS</sequence>